<keyword evidence="6" id="KW-0597">Phosphoprotein</keyword>
<feature type="compositionally biased region" description="Low complexity" evidence="14">
    <location>
        <begin position="425"/>
        <end position="438"/>
    </location>
</feature>
<evidence type="ECO:0000313" key="18">
    <source>
        <dbReference type="Proteomes" id="UP000054477"/>
    </source>
</evidence>
<evidence type="ECO:0000256" key="14">
    <source>
        <dbReference type="SAM" id="MobiDB-lite"/>
    </source>
</evidence>
<dbReference type="STRING" id="1095629.A0A0C9YDN5"/>
<dbReference type="InterPro" id="IPR029021">
    <property type="entry name" value="Prot-tyrosine_phosphatase-like"/>
</dbReference>
<organism evidence="17 18">
    <name type="scientific">Laccaria amethystina LaAM-08-1</name>
    <dbReference type="NCBI Taxonomy" id="1095629"/>
    <lineage>
        <taxon>Eukaryota</taxon>
        <taxon>Fungi</taxon>
        <taxon>Dikarya</taxon>
        <taxon>Basidiomycota</taxon>
        <taxon>Agaricomycotina</taxon>
        <taxon>Agaricomycetes</taxon>
        <taxon>Agaricomycetidae</taxon>
        <taxon>Agaricales</taxon>
        <taxon>Agaricineae</taxon>
        <taxon>Hydnangiaceae</taxon>
        <taxon>Laccaria</taxon>
    </lineage>
</organism>
<dbReference type="InterPro" id="IPR003595">
    <property type="entry name" value="Tyr_Pase_cat"/>
</dbReference>
<keyword evidence="13" id="KW-0131">Cell cycle</keyword>
<dbReference type="GO" id="GO:0005816">
    <property type="term" value="C:spindle pole body"/>
    <property type="evidence" value="ECO:0007669"/>
    <property type="project" value="UniProtKB-ARBA"/>
</dbReference>
<keyword evidence="9" id="KW-0378">Hydrolase</keyword>
<dbReference type="GO" id="GO:0051321">
    <property type="term" value="P:meiotic cell cycle"/>
    <property type="evidence" value="ECO:0007669"/>
    <property type="project" value="UniProtKB-KW"/>
</dbReference>
<name>A0A0C9YDN5_9AGAR</name>
<feature type="region of interest" description="Disordered" evidence="14">
    <location>
        <begin position="635"/>
        <end position="658"/>
    </location>
</feature>
<dbReference type="InterPro" id="IPR044506">
    <property type="entry name" value="CDC14_C"/>
</dbReference>
<dbReference type="InterPro" id="IPR029260">
    <property type="entry name" value="DSPn"/>
</dbReference>
<evidence type="ECO:0000313" key="17">
    <source>
        <dbReference type="EMBL" id="KIK08467.1"/>
    </source>
</evidence>
<dbReference type="GO" id="GO:0032954">
    <property type="term" value="P:regulation of cytokinetic process"/>
    <property type="evidence" value="ECO:0007669"/>
    <property type="project" value="UniProtKB-ARBA"/>
</dbReference>
<dbReference type="PROSITE" id="PS50056">
    <property type="entry name" value="TYR_PHOSPHATASE_2"/>
    <property type="match status" value="1"/>
</dbReference>
<keyword evidence="5" id="KW-0963">Cytoplasm</keyword>
<evidence type="ECO:0000259" key="15">
    <source>
        <dbReference type="PROSITE" id="PS50054"/>
    </source>
</evidence>
<dbReference type="PROSITE" id="PS50054">
    <property type="entry name" value="TYR_PHOSPHATASE_DUAL"/>
    <property type="match status" value="1"/>
</dbReference>
<feature type="domain" description="Tyrosine-protein phosphatase" evidence="15">
    <location>
        <begin position="243"/>
        <end position="392"/>
    </location>
</feature>
<feature type="compositionally biased region" description="Polar residues" evidence="14">
    <location>
        <begin position="503"/>
        <end position="519"/>
    </location>
</feature>
<protein>
    <recommendedName>
        <fullName evidence="4">protein-tyrosine-phosphatase</fullName>
        <ecNumber evidence="4">3.1.3.48</ecNumber>
    </recommendedName>
</protein>
<evidence type="ECO:0000256" key="2">
    <source>
        <dbReference type="ARBA" id="ARBA00004496"/>
    </source>
</evidence>
<feature type="compositionally biased region" description="Acidic residues" evidence="14">
    <location>
        <begin position="473"/>
        <end position="483"/>
    </location>
</feature>
<reference evidence="17 18" key="1">
    <citation type="submission" date="2014-04" db="EMBL/GenBank/DDBJ databases">
        <authorList>
            <consortium name="DOE Joint Genome Institute"/>
            <person name="Kuo A."/>
            <person name="Kohler A."/>
            <person name="Nagy L.G."/>
            <person name="Floudas D."/>
            <person name="Copeland A."/>
            <person name="Barry K.W."/>
            <person name="Cichocki N."/>
            <person name="Veneault-Fourrey C."/>
            <person name="LaButti K."/>
            <person name="Lindquist E.A."/>
            <person name="Lipzen A."/>
            <person name="Lundell T."/>
            <person name="Morin E."/>
            <person name="Murat C."/>
            <person name="Sun H."/>
            <person name="Tunlid A."/>
            <person name="Henrissat B."/>
            <person name="Grigoriev I.V."/>
            <person name="Hibbett D.S."/>
            <person name="Martin F."/>
            <person name="Nordberg H.P."/>
            <person name="Cantor M.N."/>
            <person name="Hua S.X."/>
        </authorList>
    </citation>
    <scope>NUCLEOTIDE SEQUENCE [LARGE SCALE GENOMIC DNA]</scope>
    <source>
        <strain evidence="17 18">LaAM-08-1</strain>
    </source>
</reference>
<dbReference type="EC" id="3.1.3.48" evidence="4"/>
<dbReference type="InterPro" id="IPR050561">
    <property type="entry name" value="PTP"/>
</dbReference>
<dbReference type="InterPro" id="IPR020422">
    <property type="entry name" value="TYR_PHOSPHATASE_DUAL_dom"/>
</dbReference>
<evidence type="ECO:0000259" key="16">
    <source>
        <dbReference type="PROSITE" id="PS50056"/>
    </source>
</evidence>
<keyword evidence="11" id="KW-0539">Nucleus</keyword>
<dbReference type="PANTHER" id="PTHR23339">
    <property type="entry name" value="TYROSINE SPECIFIC PROTEIN PHOSPHATASE AND DUAL SPECIFICITY PROTEIN PHOSPHATASE"/>
    <property type="match status" value="1"/>
</dbReference>
<evidence type="ECO:0000256" key="5">
    <source>
        <dbReference type="ARBA" id="ARBA00022490"/>
    </source>
</evidence>
<keyword evidence="7" id="KW-0132">Cell division</keyword>
<dbReference type="GO" id="GO:0005730">
    <property type="term" value="C:nucleolus"/>
    <property type="evidence" value="ECO:0007669"/>
    <property type="project" value="UniProtKB-ARBA"/>
</dbReference>
<evidence type="ECO:0000256" key="12">
    <source>
        <dbReference type="ARBA" id="ARBA00023254"/>
    </source>
</evidence>
<evidence type="ECO:0000256" key="1">
    <source>
        <dbReference type="ARBA" id="ARBA00004123"/>
    </source>
</evidence>
<dbReference type="Gene3D" id="3.90.190.10">
    <property type="entry name" value="Protein tyrosine phosphatase superfamily"/>
    <property type="match status" value="2"/>
</dbReference>
<dbReference type="CDD" id="cd17657">
    <property type="entry name" value="CDC14_N"/>
    <property type="match status" value="1"/>
</dbReference>
<dbReference type="Pfam" id="PF22785">
    <property type="entry name" value="Tc-R-P"/>
    <property type="match status" value="1"/>
</dbReference>
<dbReference type="GO" id="GO:0007096">
    <property type="term" value="P:regulation of exit from mitosis"/>
    <property type="evidence" value="ECO:0007669"/>
    <property type="project" value="UniProtKB-ARBA"/>
</dbReference>
<evidence type="ECO:0000256" key="3">
    <source>
        <dbReference type="ARBA" id="ARBA00007315"/>
    </source>
</evidence>
<dbReference type="OrthoDB" id="5632at2759"/>
<dbReference type="InterPro" id="IPR016130">
    <property type="entry name" value="Tyr_Pase_AS"/>
</dbReference>
<keyword evidence="8" id="KW-0498">Mitosis</keyword>
<proteinExistence type="inferred from homology"/>
<keyword evidence="12" id="KW-0469">Meiosis</keyword>
<feature type="compositionally biased region" description="Low complexity" evidence="14">
    <location>
        <begin position="550"/>
        <end position="576"/>
    </location>
</feature>
<evidence type="ECO:0000256" key="13">
    <source>
        <dbReference type="ARBA" id="ARBA00023306"/>
    </source>
</evidence>
<dbReference type="GO" id="GO:0005737">
    <property type="term" value="C:cytoplasm"/>
    <property type="evidence" value="ECO:0007669"/>
    <property type="project" value="UniProtKB-SubCell"/>
</dbReference>
<dbReference type="GO" id="GO:0051301">
    <property type="term" value="P:cell division"/>
    <property type="evidence" value="ECO:0007669"/>
    <property type="project" value="UniProtKB-KW"/>
</dbReference>
<dbReference type="EMBL" id="KN838542">
    <property type="protein sequence ID" value="KIK08467.1"/>
    <property type="molecule type" value="Genomic_DNA"/>
</dbReference>
<feature type="region of interest" description="Disordered" evidence="14">
    <location>
        <begin position="407"/>
        <end position="594"/>
    </location>
</feature>
<feature type="compositionally biased region" description="Low complexity" evidence="14">
    <location>
        <begin position="446"/>
        <end position="457"/>
    </location>
</feature>
<accession>A0A0C9YDN5</accession>
<dbReference type="AlphaFoldDB" id="A0A0C9YDN5"/>
<evidence type="ECO:0000256" key="4">
    <source>
        <dbReference type="ARBA" id="ARBA00013064"/>
    </source>
</evidence>
<dbReference type="FunFam" id="3.90.190.10:FF:000038">
    <property type="entry name" value="Tyrosine-protein phosphatase CDC14"/>
    <property type="match status" value="1"/>
</dbReference>
<keyword evidence="18" id="KW-1185">Reference proteome</keyword>
<reference evidence="18" key="2">
    <citation type="submission" date="2015-01" db="EMBL/GenBank/DDBJ databases">
        <title>Evolutionary Origins and Diversification of the Mycorrhizal Mutualists.</title>
        <authorList>
            <consortium name="DOE Joint Genome Institute"/>
            <consortium name="Mycorrhizal Genomics Consortium"/>
            <person name="Kohler A."/>
            <person name="Kuo A."/>
            <person name="Nagy L.G."/>
            <person name="Floudas D."/>
            <person name="Copeland A."/>
            <person name="Barry K.W."/>
            <person name="Cichocki N."/>
            <person name="Veneault-Fourrey C."/>
            <person name="LaButti K."/>
            <person name="Lindquist E.A."/>
            <person name="Lipzen A."/>
            <person name="Lundell T."/>
            <person name="Morin E."/>
            <person name="Murat C."/>
            <person name="Riley R."/>
            <person name="Ohm R."/>
            <person name="Sun H."/>
            <person name="Tunlid A."/>
            <person name="Henrissat B."/>
            <person name="Grigoriev I.V."/>
            <person name="Hibbett D.S."/>
            <person name="Martin F."/>
        </authorList>
    </citation>
    <scope>NUCLEOTIDE SEQUENCE [LARGE SCALE GENOMIC DNA]</scope>
    <source>
        <strain evidence="18">LaAM-08-1</strain>
    </source>
</reference>
<keyword evidence="10" id="KW-0904">Protein phosphatase</keyword>
<dbReference type="SMART" id="SM00404">
    <property type="entry name" value="PTPc_motif"/>
    <property type="match status" value="1"/>
</dbReference>
<dbReference type="GO" id="GO:0004725">
    <property type="term" value="F:protein tyrosine phosphatase activity"/>
    <property type="evidence" value="ECO:0007669"/>
    <property type="project" value="UniProtKB-EC"/>
</dbReference>
<evidence type="ECO:0000256" key="8">
    <source>
        <dbReference type="ARBA" id="ARBA00022776"/>
    </source>
</evidence>
<evidence type="ECO:0000256" key="7">
    <source>
        <dbReference type="ARBA" id="ARBA00022618"/>
    </source>
</evidence>
<dbReference type="GO" id="GO:0033554">
    <property type="term" value="P:cellular response to stress"/>
    <property type="evidence" value="ECO:0007669"/>
    <property type="project" value="UniProtKB-ARBA"/>
</dbReference>
<dbReference type="GO" id="GO:0000278">
    <property type="term" value="P:mitotic cell cycle"/>
    <property type="evidence" value="ECO:0007669"/>
    <property type="project" value="UniProtKB-ARBA"/>
</dbReference>
<dbReference type="Pfam" id="PF14671">
    <property type="entry name" value="DSPn"/>
    <property type="match status" value="1"/>
</dbReference>
<sequence>MAPKCEPLCFFSDRLYFTTFPHPPPNPQVLNRIAAEPGYQPRLRERARGGPSVSPDDSASYYFFTIDDQLLYLSFFQDWGPLNIAMVYKACILIHELLEDKDLASHRLVLYSSDDPRRKANAALLMALYSMIVQRRAPWEAFHPIAEMEFMPFRDAGRGPSDFNLNIQDCLWGIWKAMQNGLCDMNEFSVEDYEFYEKVENGDWNWLTPHFIAFASPVDTNWIKRDKEAKEGKTNLSGAGVDSSSSNISNLALQRKLPTPFLNCLDYFEKRNIKLVVRLNTELYDRNTFLDRGIDHMELYFDDGTNPTDEIVRTFIDVADRVIEAGGVVAVHCKAGLGRTGTLIGAYMIWKYGFTANEAIAFMRIVRPGSVVGPQQQYMYLKQLEWAKWAAVDEFQKAQATCGVPSAAPIAPVTPPAETDEEPDTIQTTPTNSLTTLPPVTPGRHIATAAAKAKAIAPPGQPRKTPAKRVAQDSDEEDSEDILPDLNFIPTTRKVKAAGPRGVTSSEQRPARVTRSTAGAANIRKTGMAPPPSSPAKSSRQGPNKIPRLATTRTTSAAKAVAAAASHQTQLRTTRAPPSPTPPSRLPTLIPSKKPHHVSSLSEVANITGFKRSGTLTSDAWVANNTAAVVVPASKSTRPGLRSVRRRRSSFSSADVVA</sequence>
<dbReference type="CDD" id="cd14499">
    <property type="entry name" value="CDC14_C"/>
    <property type="match status" value="1"/>
</dbReference>
<evidence type="ECO:0000256" key="6">
    <source>
        <dbReference type="ARBA" id="ARBA00022553"/>
    </source>
</evidence>
<dbReference type="Proteomes" id="UP000054477">
    <property type="component" value="Unassembled WGS sequence"/>
</dbReference>
<comment type="similarity">
    <text evidence="3">Belongs to the protein-tyrosine phosphatase family. Non-receptor class CDC14 subfamily.</text>
</comment>
<feature type="domain" description="Tyrosine specific protein phosphatases" evidence="16">
    <location>
        <begin position="313"/>
        <end position="378"/>
    </location>
</feature>
<evidence type="ECO:0000256" key="11">
    <source>
        <dbReference type="ARBA" id="ARBA00023242"/>
    </source>
</evidence>
<evidence type="ECO:0000256" key="10">
    <source>
        <dbReference type="ARBA" id="ARBA00022912"/>
    </source>
</evidence>
<evidence type="ECO:0000256" key="9">
    <source>
        <dbReference type="ARBA" id="ARBA00022801"/>
    </source>
</evidence>
<dbReference type="PROSITE" id="PS00383">
    <property type="entry name" value="TYR_PHOSPHATASE_1"/>
    <property type="match status" value="1"/>
</dbReference>
<dbReference type="InterPro" id="IPR000387">
    <property type="entry name" value="Tyr_Pase_dom"/>
</dbReference>
<gene>
    <name evidence="17" type="ORF">K443DRAFT_1553</name>
</gene>
<dbReference type="SMART" id="SM00195">
    <property type="entry name" value="DSPc"/>
    <property type="match status" value="1"/>
</dbReference>
<dbReference type="HOGENOM" id="CLU_017787_1_0_1"/>
<dbReference type="SUPFAM" id="SSF52799">
    <property type="entry name" value="(Phosphotyrosine protein) phosphatases II"/>
    <property type="match status" value="2"/>
</dbReference>
<comment type="subcellular location">
    <subcellularLocation>
        <location evidence="2">Cytoplasm</location>
    </subcellularLocation>
    <subcellularLocation>
        <location evidence="1">Nucleus</location>
    </subcellularLocation>
</comment>